<dbReference type="InterPro" id="IPR006976">
    <property type="entry name" value="VanZ-like"/>
</dbReference>
<reference evidence="4" key="1">
    <citation type="submission" date="2017-09" db="EMBL/GenBank/DDBJ databases">
        <title>Depth-based differentiation of microbial function through sediment-hosted aquifers and enrichment of novel symbionts in the deep terrestrial subsurface.</title>
        <authorList>
            <person name="Probst A.J."/>
            <person name="Ladd B."/>
            <person name="Jarett J.K."/>
            <person name="Geller-Mcgrath D.E."/>
            <person name="Sieber C.M.K."/>
            <person name="Emerson J.B."/>
            <person name="Anantharaman K."/>
            <person name="Thomas B.C."/>
            <person name="Malmstrom R."/>
            <person name="Stieglmeier M."/>
            <person name="Klingl A."/>
            <person name="Woyke T."/>
            <person name="Ryan C.M."/>
            <person name="Banfield J.F."/>
        </authorList>
    </citation>
    <scope>NUCLEOTIDE SEQUENCE [LARGE SCALE GENOMIC DNA]</scope>
</reference>
<name>A0A2H0VE81_9BACT</name>
<evidence type="ECO:0000256" key="1">
    <source>
        <dbReference type="SAM" id="Phobius"/>
    </source>
</evidence>
<dbReference type="AlphaFoldDB" id="A0A2H0VE81"/>
<keyword evidence="1" id="KW-1133">Transmembrane helix</keyword>
<dbReference type="Pfam" id="PF04892">
    <property type="entry name" value="VanZ"/>
    <property type="match status" value="1"/>
</dbReference>
<organism evidence="3 4">
    <name type="scientific">Candidatus Doudnabacteria bacterium CG10_big_fil_rev_8_21_14_0_10_41_10</name>
    <dbReference type="NCBI Taxonomy" id="1974551"/>
    <lineage>
        <taxon>Bacteria</taxon>
        <taxon>Candidatus Doudnaibacteriota</taxon>
    </lineage>
</organism>
<evidence type="ECO:0000313" key="3">
    <source>
        <dbReference type="EMBL" id="PIR97391.1"/>
    </source>
</evidence>
<dbReference type="EMBL" id="PFAJ01000022">
    <property type="protein sequence ID" value="PIR97391.1"/>
    <property type="molecule type" value="Genomic_DNA"/>
</dbReference>
<proteinExistence type="predicted"/>
<evidence type="ECO:0000259" key="2">
    <source>
        <dbReference type="Pfam" id="PF04892"/>
    </source>
</evidence>
<dbReference type="NCBIfam" id="NF037970">
    <property type="entry name" value="vanZ_1"/>
    <property type="match status" value="1"/>
</dbReference>
<sequence>MKTHKYAFWIAFVISAVLFFTPISVGGSDGFGMDKIVHAGTFFALTFLSLKAFPNKKPHAVVLLFVYMFATEFIQGRYLPLRHFDWYDISFDTIGLVLGILVYLILNVLFVENEQQA</sequence>
<feature type="transmembrane region" description="Helical" evidence="1">
    <location>
        <begin position="36"/>
        <end position="53"/>
    </location>
</feature>
<feature type="transmembrane region" description="Helical" evidence="1">
    <location>
        <begin position="60"/>
        <end position="79"/>
    </location>
</feature>
<comment type="caution">
    <text evidence="3">The sequence shown here is derived from an EMBL/GenBank/DDBJ whole genome shotgun (WGS) entry which is preliminary data.</text>
</comment>
<keyword evidence="1" id="KW-0472">Membrane</keyword>
<accession>A0A2H0VE81</accession>
<protein>
    <recommendedName>
        <fullName evidence="2">VanZ-like domain-containing protein</fullName>
    </recommendedName>
</protein>
<keyword evidence="1" id="KW-0812">Transmembrane</keyword>
<feature type="transmembrane region" description="Helical" evidence="1">
    <location>
        <begin position="7"/>
        <end position="24"/>
    </location>
</feature>
<gene>
    <name evidence="3" type="ORF">COT91_01650</name>
</gene>
<dbReference type="Proteomes" id="UP000230557">
    <property type="component" value="Unassembled WGS sequence"/>
</dbReference>
<feature type="transmembrane region" description="Helical" evidence="1">
    <location>
        <begin position="91"/>
        <end position="111"/>
    </location>
</feature>
<feature type="domain" description="VanZ-like" evidence="2">
    <location>
        <begin position="27"/>
        <end position="106"/>
    </location>
</feature>
<evidence type="ECO:0000313" key="4">
    <source>
        <dbReference type="Proteomes" id="UP000230557"/>
    </source>
</evidence>